<proteinExistence type="inferred from homology"/>
<dbReference type="GO" id="GO:0000722">
    <property type="term" value="P:telomere maintenance via recombination"/>
    <property type="evidence" value="ECO:0007669"/>
    <property type="project" value="TreeGrafter"/>
</dbReference>
<evidence type="ECO:0000256" key="14">
    <source>
        <dbReference type="SAM" id="Coils"/>
    </source>
</evidence>
<evidence type="ECO:0000256" key="15">
    <source>
        <dbReference type="SAM" id="MobiDB-lite"/>
    </source>
</evidence>
<dbReference type="InterPro" id="IPR027417">
    <property type="entry name" value="P-loop_NTPase"/>
</dbReference>
<comment type="similarity">
    <text evidence="4">Belongs to the SMC family. RAD50 subfamily.</text>
</comment>
<evidence type="ECO:0000256" key="3">
    <source>
        <dbReference type="ARBA" id="ARBA00004286"/>
    </source>
</evidence>
<dbReference type="GO" id="GO:0030870">
    <property type="term" value="C:Mre11 complex"/>
    <property type="evidence" value="ECO:0007669"/>
    <property type="project" value="UniProtKB-ARBA"/>
</dbReference>
<comment type="subcellular location">
    <subcellularLocation>
        <location evidence="3">Chromosome</location>
    </subcellularLocation>
    <subcellularLocation>
        <location evidence="2">Nucleus</location>
    </subcellularLocation>
</comment>
<keyword evidence="6" id="KW-0479">Metal-binding</keyword>
<feature type="region of interest" description="Disordered" evidence="15">
    <location>
        <begin position="1"/>
        <end position="45"/>
    </location>
</feature>
<comment type="catalytic activity">
    <reaction evidence="13">
        <text>ATP + H2O = ADP + phosphate + H(+)</text>
        <dbReference type="Rhea" id="RHEA:13065"/>
        <dbReference type="ChEBI" id="CHEBI:15377"/>
        <dbReference type="ChEBI" id="CHEBI:15378"/>
        <dbReference type="ChEBI" id="CHEBI:30616"/>
        <dbReference type="ChEBI" id="CHEBI:43474"/>
        <dbReference type="ChEBI" id="CHEBI:456216"/>
    </reaction>
</comment>
<feature type="compositionally biased region" description="Basic and acidic residues" evidence="15">
    <location>
        <begin position="33"/>
        <end position="45"/>
    </location>
</feature>
<dbReference type="GO" id="GO:0016787">
    <property type="term" value="F:hydrolase activity"/>
    <property type="evidence" value="ECO:0007669"/>
    <property type="project" value="UniProtKB-KW"/>
</dbReference>
<keyword evidence="8 16" id="KW-0378">Hydrolase</keyword>
<evidence type="ECO:0000256" key="12">
    <source>
        <dbReference type="ARBA" id="ARBA00023242"/>
    </source>
</evidence>
<keyword evidence="17" id="KW-1185">Reference proteome</keyword>
<evidence type="ECO:0000313" key="16">
    <source>
        <dbReference type="EMBL" id="RPB25275.1"/>
    </source>
</evidence>
<dbReference type="SUPFAM" id="SSF52540">
    <property type="entry name" value="P-loop containing nucleoside triphosphate hydrolases"/>
    <property type="match status" value="1"/>
</dbReference>
<feature type="coiled-coil region" evidence="14">
    <location>
        <begin position="141"/>
        <end position="238"/>
    </location>
</feature>
<dbReference type="FunFam" id="3.40.50.300:FF:000947">
    <property type="entry name" value="DNA repair protein RAD50"/>
    <property type="match status" value="1"/>
</dbReference>
<dbReference type="GO" id="GO:0070192">
    <property type="term" value="P:chromosome organization involved in meiotic cell cycle"/>
    <property type="evidence" value="ECO:0007669"/>
    <property type="project" value="TreeGrafter"/>
</dbReference>
<organism evidence="16 17">
    <name type="scientific">Terfezia boudieri ATCC MYA-4762</name>
    <dbReference type="NCBI Taxonomy" id="1051890"/>
    <lineage>
        <taxon>Eukaryota</taxon>
        <taxon>Fungi</taxon>
        <taxon>Dikarya</taxon>
        <taxon>Ascomycota</taxon>
        <taxon>Pezizomycotina</taxon>
        <taxon>Pezizomycetes</taxon>
        <taxon>Pezizales</taxon>
        <taxon>Pezizaceae</taxon>
        <taxon>Terfezia</taxon>
    </lineage>
</organism>
<evidence type="ECO:0000256" key="9">
    <source>
        <dbReference type="ARBA" id="ARBA00022833"/>
    </source>
</evidence>
<dbReference type="AlphaFoldDB" id="A0A3N4M4R5"/>
<protein>
    <submittedName>
        <fullName evidence="16">P-loop containing nucleoside triphosphate hydrolase protein</fullName>
    </submittedName>
</protein>
<dbReference type="Gene3D" id="3.40.50.300">
    <property type="entry name" value="P-loop containing nucleotide triphosphate hydrolases"/>
    <property type="match status" value="1"/>
</dbReference>
<keyword evidence="12" id="KW-0539">Nucleus</keyword>
<name>A0A3N4M4R5_9PEZI</name>
<dbReference type="GO" id="GO:0051880">
    <property type="term" value="F:G-quadruplex DNA binding"/>
    <property type="evidence" value="ECO:0007669"/>
    <property type="project" value="TreeGrafter"/>
</dbReference>
<evidence type="ECO:0000256" key="11">
    <source>
        <dbReference type="ARBA" id="ARBA00023204"/>
    </source>
</evidence>
<dbReference type="GO" id="GO:0003691">
    <property type="term" value="F:double-stranded telomeric DNA binding"/>
    <property type="evidence" value="ECO:0007669"/>
    <property type="project" value="TreeGrafter"/>
</dbReference>
<evidence type="ECO:0000256" key="2">
    <source>
        <dbReference type="ARBA" id="ARBA00004123"/>
    </source>
</evidence>
<dbReference type="GO" id="GO:0043047">
    <property type="term" value="F:single-stranded telomeric DNA binding"/>
    <property type="evidence" value="ECO:0007669"/>
    <property type="project" value="TreeGrafter"/>
</dbReference>
<keyword evidence="5" id="KW-0158">Chromosome</keyword>
<dbReference type="OrthoDB" id="18797at2759"/>
<dbReference type="Gene3D" id="1.10.287.1490">
    <property type="match status" value="1"/>
</dbReference>
<keyword evidence="9" id="KW-0862">Zinc</keyword>
<dbReference type="Proteomes" id="UP000267821">
    <property type="component" value="Unassembled WGS sequence"/>
</dbReference>
<accession>A0A3N4M4R5</accession>
<dbReference type="InParanoid" id="A0A3N4M4R5"/>
<dbReference type="PANTHER" id="PTHR18867:SF12">
    <property type="entry name" value="DNA REPAIR PROTEIN RAD50"/>
    <property type="match status" value="1"/>
</dbReference>
<dbReference type="GO" id="GO:0046872">
    <property type="term" value="F:metal ion binding"/>
    <property type="evidence" value="ECO:0007669"/>
    <property type="project" value="UniProtKB-KW"/>
</dbReference>
<dbReference type="PANTHER" id="PTHR18867">
    <property type="entry name" value="RAD50"/>
    <property type="match status" value="1"/>
</dbReference>
<keyword evidence="7" id="KW-0227">DNA damage</keyword>
<dbReference type="EMBL" id="ML121538">
    <property type="protein sequence ID" value="RPB25275.1"/>
    <property type="molecule type" value="Genomic_DNA"/>
</dbReference>
<dbReference type="GO" id="GO:0000794">
    <property type="term" value="C:condensed nuclear chromosome"/>
    <property type="evidence" value="ECO:0007669"/>
    <property type="project" value="TreeGrafter"/>
</dbReference>
<gene>
    <name evidence="16" type="ORF">L211DRAFT_108728</name>
</gene>
<evidence type="ECO:0000256" key="10">
    <source>
        <dbReference type="ARBA" id="ARBA00023054"/>
    </source>
</evidence>
<evidence type="ECO:0000256" key="6">
    <source>
        <dbReference type="ARBA" id="ARBA00022723"/>
    </source>
</evidence>
<feature type="compositionally biased region" description="Basic and acidic residues" evidence="15">
    <location>
        <begin position="10"/>
        <end position="25"/>
    </location>
</feature>
<evidence type="ECO:0000256" key="7">
    <source>
        <dbReference type="ARBA" id="ARBA00022763"/>
    </source>
</evidence>
<dbReference type="Pfam" id="PF13558">
    <property type="entry name" value="SbcC_Walker_B"/>
    <property type="match status" value="1"/>
</dbReference>
<dbReference type="GO" id="GO:0007004">
    <property type="term" value="P:telomere maintenance via telomerase"/>
    <property type="evidence" value="ECO:0007669"/>
    <property type="project" value="TreeGrafter"/>
</dbReference>
<dbReference type="STRING" id="1051890.A0A3N4M4R5"/>
<dbReference type="GO" id="GO:0006302">
    <property type="term" value="P:double-strand break repair"/>
    <property type="evidence" value="ECO:0007669"/>
    <property type="project" value="TreeGrafter"/>
</dbReference>
<evidence type="ECO:0000256" key="5">
    <source>
        <dbReference type="ARBA" id="ARBA00022454"/>
    </source>
</evidence>
<comment type="cofactor">
    <cofactor evidence="1">
        <name>Zn(2+)</name>
        <dbReference type="ChEBI" id="CHEBI:29105"/>
    </cofactor>
</comment>
<evidence type="ECO:0000256" key="13">
    <source>
        <dbReference type="ARBA" id="ARBA00049360"/>
    </source>
</evidence>
<keyword evidence="10 14" id="KW-0175">Coiled coil</keyword>
<sequence>MELSKSAQALRDEFASIQGDKERARQHMSALENKLRDSREKLTSIKHKLETGRSMKDQMHEYREAVKKQNRLISEADKEIEALVPDLAKAQAKVNDITEVGAEKEKRFQKETSRLFDSYNQLKTAYDEIEHYVNSGKASRLARCMQEVDDFQREVKRLQDETNNTISQLHKYQGEIANAKNTEQKIVNNLRYRQNLRNIERLKGEIAELEAQDPEGDRERFQQQAERMNQKNLRLATQRSEIAGAMKAKDNELVHLMRQYDIDFKDAKDNYRKATVKVQTTKAAIEDLTKYSAALDMAVMKYHSMKMEEINRIIDELWKATYRGTDVDTIMIRSEAENTKGNRNYNYRVCMVKQDTELDMRGRCSAGQKVLACIIIRLALAECFGVNCGLIALDEPTTNLDRDNIKSLARSLAQIIETRQKQANFQLIVITHDEDFLSYMSCSDYCDHYYRL</sequence>
<keyword evidence="11" id="KW-0234">DNA repair</keyword>
<evidence type="ECO:0000256" key="1">
    <source>
        <dbReference type="ARBA" id="ARBA00001947"/>
    </source>
</evidence>
<evidence type="ECO:0000313" key="17">
    <source>
        <dbReference type="Proteomes" id="UP000267821"/>
    </source>
</evidence>
<evidence type="ECO:0000256" key="4">
    <source>
        <dbReference type="ARBA" id="ARBA00009439"/>
    </source>
</evidence>
<evidence type="ECO:0000256" key="8">
    <source>
        <dbReference type="ARBA" id="ARBA00022801"/>
    </source>
</evidence>
<reference evidence="16 17" key="1">
    <citation type="journal article" date="2018" name="Nat. Ecol. Evol.">
        <title>Pezizomycetes genomes reveal the molecular basis of ectomycorrhizal truffle lifestyle.</title>
        <authorList>
            <person name="Murat C."/>
            <person name="Payen T."/>
            <person name="Noel B."/>
            <person name="Kuo A."/>
            <person name="Morin E."/>
            <person name="Chen J."/>
            <person name="Kohler A."/>
            <person name="Krizsan K."/>
            <person name="Balestrini R."/>
            <person name="Da Silva C."/>
            <person name="Montanini B."/>
            <person name="Hainaut M."/>
            <person name="Levati E."/>
            <person name="Barry K.W."/>
            <person name="Belfiori B."/>
            <person name="Cichocki N."/>
            <person name="Clum A."/>
            <person name="Dockter R.B."/>
            <person name="Fauchery L."/>
            <person name="Guy J."/>
            <person name="Iotti M."/>
            <person name="Le Tacon F."/>
            <person name="Lindquist E.A."/>
            <person name="Lipzen A."/>
            <person name="Malagnac F."/>
            <person name="Mello A."/>
            <person name="Molinier V."/>
            <person name="Miyauchi S."/>
            <person name="Poulain J."/>
            <person name="Riccioni C."/>
            <person name="Rubini A."/>
            <person name="Sitrit Y."/>
            <person name="Splivallo R."/>
            <person name="Traeger S."/>
            <person name="Wang M."/>
            <person name="Zifcakova L."/>
            <person name="Wipf D."/>
            <person name="Zambonelli A."/>
            <person name="Paolocci F."/>
            <person name="Nowrousian M."/>
            <person name="Ottonello S."/>
            <person name="Baldrian P."/>
            <person name="Spatafora J.W."/>
            <person name="Henrissat B."/>
            <person name="Nagy L.G."/>
            <person name="Aury J.M."/>
            <person name="Wincker P."/>
            <person name="Grigoriev I.V."/>
            <person name="Bonfante P."/>
            <person name="Martin F.M."/>
        </authorList>
    </citation>
    <scope>NUCLEOTIDE SEQUENCE [LARGE SCALE GENOMIC DNA]</scope>
    <source>
        <strain evidence="16 17">ATCC MYA-4762</strain>
    </source>
</reference>